<proteinExistence type="predicted"/>
<protein>
    <recommendedName>
        <fullName evidence="2">Wadjet protein JetD C-terminal domain-containing protein</fullName>
    </recommendedName>
</protein>
<sequence length="338" mass="39837">MSQFQYLGILIRIQTNSQISKMKKSVEWKFLIGLNQLYEKDKTNLKIENNSFIKQVLIKQKKLIRPKMGNPKILEAKYGFKDYYEEEFLDYFQYYSKFFEKAGLESNAHKTYNDDDLKSLAFIYYQKDELKKHLTTEYTFSARVFKGKGAKYLTNKPSLRNAVLQLLEIEEFPEKDPKNSQWRLVVDCENPKLVVICENIACLKVPYEYKQNNIELWYVGGNNTNPLKDIPTKKIELPLFYFCDWDHHGLAIFSRVKGIFKEKGKEIILIEPSSLDNALPVDSPNHKSKWRKKEFSGLKSDDFSEQQQETIKSLIQEDIWVEEESMDMLVLLKNISLI</sequence>
<organism evidence="1">
    <name type="scientific">marine sediment metagenome</name>
    <dbReference type="NCBI Taxonomy" id="412755"/>
    <lineage>
        <taxon>unclassified sequences</taxon>
        <taxon>metagenomes</taxon>
        <taxon>ecological metagenomes</taxon>
    </lineage>
</organism>
<dbReference type="EMBL" id="LAZR01000199">
    <property type="protein sequence ID" value="KKN82535.1"/>
    <property type="molecule type" value="Genomic_DNA"/>
</dbReference>
<evidence type="ECO:0008006" key="2">
    <source>
        <dbReference type="Google" id="ProtNLM"/>
    </source>
</evidence>
<dbReference type="AlphaFoldDB" id="A0A0F9TN27"/>
<reference evidence="1" key="1">
    <citation type="journal article" date="2015" name="Nature">
        <title>Complex archaea that bridge the gap between prokaryotes and eukaryotes.</title>
        <authorList>
            <person name="Spang A."/>
            <person name="Saw J.H."/>
            <person name="Jorgensen S.L."/>
            <person name="Zaremba-Niedzwiedzka K."/>
            <person name="Martijn J."/>
            <person name="Lind A.E."/>
            <person name="van Eijk R."/>
            <person name="Schleper C."/>
            <person name="Guy L."/>
            <person name="Ettema T.J."/>
        </authorList>
    </citation>
    <scope>NUCLEOTIDE SEQUENCE</scope>
</reference>
<comment type="caution">
    <text evidence="1">The sequence shown here is derived from an EMBL/GenBank/DDBJ whole genome shotgun (WGS) entry which is preliminary data.</text>
</comment>
<gene>
    <name evidence="1" type="ORF">LCGC14_0308310</name>
</gene>
<name>A0A0F9TN27_9ZZZZ</name>
<evidence type="ECO:0000313" key="1">
    <source>
        <dbReference type="EMBL" id="KKN82535.1"/>
    </source>
</evidence>
<accession>A0A0F9TN27</accession>